<sequence>MKQYIPDSYSDNEGDRTPEPLHRLLLAVVLTGLLYVTVGSQLSESVKISSERAHGGDPPKASLGDRALSSNPSPEANRVPSVPASAVHSETLAEVSERNEACSERSDRHCNSILPSSPVPVNALADRRSVLD</sequence>
<proteinExistence type="predicted"/>
<feature type="region of interest" description="Disordered" evidence="1">
    <location>
        <begin position="48"/>
        <end position="132"/>
    </location>
</feature>
<feature type="compositionally biased region" description="Basic and acidic residues" evidence="1">
    <location>
        <begin position="95"/>
        <end position="110"/>
    </location>
</feature>
<keyword evidence="3" id="KW-1185">Reference proteome</keyword>
<dbReference type="EMBL" id="CP051167">
    <property type="protein sequence ID" value="QIZ70589.1"/>
    <property type="molecule type" value="Genomic_DNA"/>
</dbReference>
<dbReference type="AlphaFoldDB" id="A0A6H1TYZ9"/>
<reference evidence="2 3" key="1">
    <citation type="submission" date="2020-04" db="EMBL/GenBank/DDBJ databases">
        <authorList>
            <person name="Basu S."/>
            <person name="Maruthanayagam V."/>
            <person name="Chakraborty S."/>
            <person name="Pramanik A."/>
            <person name="Mukherjee J."/>
            <person name="Brink B."/>
        </authorList>
    </citation>
    <scope>NUCLEOTIDE SEQUENCE [LARGE SCALE GENOMIC DNA]</scope>
    <source>
        <strain evidence="2 3">AP17</strain>
    </source>
</reference>
<gene>
    <name evidence="2" type="ORF">HCG48_08355</name>
</gene>
<dbReference type="KEGG" id="oxy:HCG48_08355"/>
<dbReference type="Proteomes" id="UP000500857">
    <property type="component" value="Chromosome"/>
</dbReference>
<dbReference type="RefSeq" id="WP_168568744.1">
    <property type="nucleotide sequence ID" value="NZ_CP051167.1"/>
</dbReference>
<evidence type="ECO:0000256" key="1">
    <source>
        <dbReference type="SAM" id="MobiDB-lite"/>
    </source>
</evidence>
<name>A0A6H1TYZ9_9CYAN</name>
<accession>A0A6H1TYZ9</accession>
<evidence type="ECO:0000313" key="3">
    <source>
        <dbReference type="Proteomes" id="UP000500857"/>
    </source>
</evidence>
<evidence type="ECO:0000313" key="2">
    <source>
        <dbReference type="EMBL" id="QIZ70589.1"/>
    </source>
</evidence>
<protein>
    <submittedName>
        <fullName evidence="2">Uncharacterized protein</fullName>
    </submittedName>
</protein>
<organism evidence="2 3">
    <name type="scientific">Oxynema aestuarii AP17</name>
    <dbReference type="NCBI Taxonomy" id="2064643"/>
    <lineage>
        <taxon>Bacteria</taxon>
        <taxon>Bacillati</taxon>
        <taxon>Cyanobacteriota</taxon>
        <taxon>Cyanophyceae</taxon>
        <taxon>Oscillatoriophycideae</taxon>
        <taxon>Oscillatoriales</taxon>
        <taxon>Oscillatoriaceae</taxon>
        <taxon>Oxynema</taxon>
        <taxon>Oxynema aestuarii</taxon>
    </lineage>
</organism>